<organism evidence="3 4">
    <name type="scientific">Undibacterium terreum</name>
    <dbReference type="NCBI Taxonomy" id="1224302"/>
    <lineage>
        <taxon>Bacteria</taxon>
        <taxon>Pseudomonadati</taxon>
        <taxon>Pseudomonadota</taxon>
        <taxon>Betaproteobacteria</taxon>
        <taxon>Burkholderiales</taxon>
        <taxon>Oxalobacteraceae</taxon>
        <taxon>Undibacterium</taxon>
    </lineage>
</organism>
<evidence type="ECO:0000313" key="4">
    <source>
        <dbReference type="Proteomes" id="UP000637423"/>
    </source>
</evidence>
<proteinExistence type="predicted"/>
<dbReference type="RefSeq" id="WP_188568623.1">
    <property type="nucleotide sequence ID" value="NZ_BMED01000006.1"/>
</dbReference>
<gene>
    <name evidence="3" type="ORF">GCM10011396_47390</name>
</gene>
<dbReference type="Proteomes" id="UP000637423">
    <property type="component" value="Unassembled WGS sequence"/>
</dbReference>
<dbReference type="EMBL" id="BMED01000006">
    <property type="protein sequence ID" value="GGC94567.1"/>
    <property type="molecule type" value="Genomic_DNA"/>
</dbReference>
<dbReference type="AlphaFoldDB" id="A0A916UZJ1"/>
<reference evidence="3" key="1">
    <citation type="journal article" date="2014" name="Int. J. Syst. Evol. Microbiol.">
        <title>Complete genome sequence of Corynebacterium casei LMG S-19264T (=DSM 44701T), isolated from a smear-ripened cheese.</title>
        <authorList>
            <consortium name="US DOE Joint Genome Institute (JGI-PGF)"/>
            <person name="Walter F."/>
            <person name="Albersmeier A."/>
            <person name="Kalinowski J."/>
            <person name="Ruckert C."/>
        </authorList>
    </citation>
    <scope>NUCLEOTIDE SEQUENCE</scope>
    <source>
        <strain evidence="3">CGMCC 1.10998</strain>
    </source>
</reference>
<accession>A0A916UZJ1</accession>
<reference evidence="3" key="2">
    <citation type="submission" date="2020-09" db="EMBL/GenBank/DDBJ databases">
        <authorList>
            <person name="Sun Q."/>
            <person name="Zhou Y."/>
        </authorList>
    </citation>
    <scope>NUCLEOTIDE SEQUENCE</scope>
    <source>
        <strain evidence="3">CGMCC 1.10998</strain>
    </source>
</reference>
<evidence type="ECO:0000256" key="1">
    <source>
        <dbReference type="SAM" id="MobiDB-lite"/>
    </source>
</evidence>
<name>A0A916UZJ1_9BURK</name>
<comment type="caution">
    <text evidence="3">The sequence shown here is derived from an EMBL/GenBank/DDBJ whole genome shotgun (WGS) entry which is preliminary data.</text>
</comment>
<feature type="region of interest" description="Disordered" evidence="1">
    <location>
        <begin position="61"/>
        <end position="90"/>
    </location>
</feature>
<feature type="transmembrane region" description="Helical" evidence="2">
    <location>
        <begin position="28"/>
        <end position="49"/>
    </location>
</feature>
<protein>
    <submittedName>
        <fullName evidence="3">Uncharacterized protein</fullName>
    </submittedName>
</protein>
<keyword evidence="4" id="KW-1185">Reference proteome</keyword>
<keyword evidence="2" id="KW-0472">Membrane</keyword>
<keyword evidence="2" id="KW-1133">Transmembrane helix</keyword>
<sequence>MKLKDLAGMLFSVGGATLGTVAYRLLGIFWFFGGLILLAVSLSLIWSAARDRKLRDALDQVPGDWGDRHYLSGASPTDGFDFGDGHDDLD</sequence>
<evidence type="ECO:0000313" key="3">
    <source>
        <dbReference type="EMBL" id="GGC94567.1"/>
    </source>
</evidence>
<evidence type="ECO:0000256" key="2">
    <source>
        <dbReference type="SAM" id="Phobius"/>
    </source>
</evidence>
<keyword evidence="2" id="KW-0812">Transmembrane</keyword>